<comment type="similarity">
    <text evidence="1">Belongs to the peptidase M16 family.</text>
</comment>
<reference evidence="4" key="1">
    <citation type="submission" date="2018-05" db="EMBL/GenBank/DDBJ databases">
        <authorList>
            <person name="Lanie J.A."/>
            <person name="Ng W.-L."/>
            <person name="Kazmierczak K.M."/>
            <person name="Andrzejewski T.M."/>
            <person name="Davidsen T.M."/>
            <person name="Wayne K.J."/>
            <person name="Tettelin H."/>
            <person name="Glass J.I."/>
            <person name="Rusch D."/>
            <person name="Podicherti R."/>
            <person name="Tsui H.-C.T."/>
            <person name="Winkler M.E."/>
        </authorList>
    </citation>
    <scope>NUCLEOTIDE SEQUENCE</scope>
</reference>
<evidence type="ECO:0000256" key="1">
    <source>
        <dbReference type="ARBA" id="ARBA00007261"/>
    </source>
</evidence>
<feature type="domain" description="Peptidase M16 N-terminal" evidence="2">
    <location>
        <begin position="525"/>
        <end position="652"/>
    </location>
</feature>
<dbReference type="AlphaFoldDB" id="A0A381RKF4"/>
<dbReference type="InterPro" id="IPR011765">
    <property type="entry name" value="Pept_M16_N"/>
</dbReference>
<evidence type="ECO:0000259" key="2">
    <source>
        <dbReference type="Pfam" id="PF00675"/>
    </source>
</evidence>
<evidence type="ECO:0000259" key="3">
    <source>
        <dbReference type="Pfam" id="PF05193"/>
    </source>
</evidence>
<feature type="domain" description="Peptidase M16 N-terminal" evidence="2">
    <location>
        <begin position="41"/>
        <end position="164"/>
    </location>
</feature>
<dbReference type="SUPFAM" id="SSF63411">
    <property type="entry name" value="LuxS/MPP-like metallohydrolase"/>
    <property type="match status" value="4"/>
</dbReference>
<dbReference type="Gene3D" id="3.30.830.10">
    <property type="entry name" value="Metalloenzyme, LuxS/M16 peptidase-like"/>
    <property type="match status" value="4"/>
</dbReference>
<evidence type="ECO:0000313" key="4">
    <source>
        <dbReference type="EMBL" id="SUZ92320.1"/>
    </source>
</evidence>
<dbReference type="EMBL" id="UINC01002049">
    <property type="protein sequence ID" value="SUZ92320.1"/>
    <property type="molecule type" value="Genomic_DNA"/>
</dbReference>
<dbReference type="InterPro" id="IPR050361">
    <property type="entry name" value="MPP/UQCRC_Complex"/>
</dbReference>
<feature type="domain" description="Peptidase M16 C-terminal" evidence="3">
    <location>
        <begin position="669"/>
        <end position="845"/>
    </location>
</feature>
<dbReference type="InterPro" id="IPR011249">
    <property type="entry name" value="Metalloenz_LuxS/M16"/>
</dbReference>
<feature type="domain" description="Peptidase M16 C-terminal" evidence="3">
    <location>
        <begin position="198"/>
        <end position="374"/>
    </location>
</feature>
<dbReference type="PANTHER" id="PTHR11851">
    <property type="entry name" value="METALLOPROTEASE"/>
    <property type="match status" value="1"/>
</dbReference>
<dbReference type="Pfam" id="PF05193">
    <property type="entry name" value="Peptidase_M16_C"/>
    <property type="match status" value="2"/>
</dbReference>
<dbReference type="Pfam" id="PF00675">
    <property type="entry name" value="Peptidase_M16"/>
    <property type="match status" value="2"/>
</dbReference>
<accession>A0A381RKF4</accession>
<protein>
    <recommendedName>
        <fullName evidence="5">Peptidase M16 C-terminal domain-containing protein</fullName>
    </recommendedName>
</protein>
<gene>
    <name evidence="4" type="ORF">METZ01_LOCUS45174</name>
</gene>
<dbReference type="GO" id="GO:0046872">
    <property type="term" value="F:metal ion binding"/>
    <property type="evidence" value="ECO:0007669"/>
    <property type="project" value="InterPro"/>
</dbReference>
<evidence type="ECO:0008006" key="5">
    <source>
        <dbReference type="Google" id="ProtNLM"/>
    </source>
</evidence>
<proteinExistence type="inferred from homology"/>
<dbReference type="InterPro" id="IPR007863">
    <property type="entry name" value="Peptidase_M16_C"/>
</dbReference>
<name>A0A381RKF4_9ZZZZ</name>
<organism evidence="4">
    <name type="scientific">marine metagenome</name>
    <dbReference type="NCBI Taxonomy" id="408172"/>
    <lineage>
        <taxon>unclassified sequences</taxon>
        <taxon>metagenomes</taxon>
        <taxon>ecological metagenomes</taxon>
    </lineage>
</organism>
<dbReference type="PANTHER" id="PTHR11851:SF49">
    <property type="entry name" value="MITOCHONDRIAL-PROCESSING PEPTIDASE SUBUNIT ALPHA"/>
    <property type="match status" value="1"/>
</dbReference>
<sequence>MFKKFSIILSIILMINNCSNKQDNSFTIDYEKYQLDNGLNVVLHEDHSDPLVAIATIVHVGSNREKPGRTGFAHFFEHMSFNDSENVPRGANRTMISELGGTRNGGTWSDGTMYYEVVPKDALEKLMWIDSDRLGYMINTVTEDALEREKQVVKNEKRERVDNQAYGHTDAIIRKALYPKDHPYNWTVIGELEDLQAATIEDVKEFYNKFYGPSNATLVVAGDINIEETKELVNKWFGEIKRSNEVEEPKVQLVTVNETNKLYYLDKFARLPEIRITFPTVQEFHEDSYALNTLGRLLADGKNSPLYKEIVEQRRLAPSTSASQNSYEIAGKFTIRVRGNSSVSLDTLYTAIMKGLENFDSNGVNEADLKRIKAKQETGFYNNISSALDKAFQLGIYNEFAGDPGFISKDVENIKNVTKEDVLRVFNKYIKGKNAIITSVVPETQPELILTGSKEAYIKEEEIVQDAEKEFDANANIEYEKTASIHDRSEPALGDLPLLKVPDVWQGKLSNGINIYGIEHNELPLVQFSLRIDGGQVLDPIDKIGTSVMLASILNEGTENKTPAELEEAIGLLGARISISSDLEALYVSGNTLSRNLEETVSLVIEMLTQPRWDSKAFDIVKSRRLTSIKQSKTRPQLVSINALRKQLYGQTHPRSFPVGGTIESVNQITMEDLKEHFYKYVSPKVAHIHIVGNINKQKAQNALKKLGDNWSGGQVNIPTISNVEIPPEPKLFFIDIPSAKQSAITIGKPIVQGSDPNHYKLQVVNNRLGAGSSARLFQTLRIEKGYTYGAYSNISENQFQSTFLAYGQVRSNVTLESLEIFRELIKDYSDTFEESDLEKTKNLLIKQNTRRFETLGNLLDMLDTMSRFQLTKSYIEEQQETLVKMNLDEIRGLANRYLNEKNMIYVVAGDAKTQLSQVKEFGYGEPILLDRDGNKDF</sequence>